<dbReference type="GO" id="GO:0003677">
    <property type="term" value="F:DNA binding"/>
    <property type="evidence" value="ECO:0007669"/>
    <property type="project" value="TreeGrafter"/>
</dbReference>
<feature type="region of interest" description="Disordered" evidence="3">
    <location>
        <begin position="92"/>
        <end position="159"/>
    </location>
</feature>
<dbReference type="KEGG" id="asau:88173260"/>
<dbReference type="EMBL" id="CP138896">
    <property type="protein sequence ID" value="WPK24896.1"/>
    <property type="molecule type" value="Genomic_DNA"/>
</dbReference>
<feature type="region of interest" description="Disordered" evidence="3">
    <location>
        <begin position="198"/>
        <end position="347"/>
    </location>
</feature>
<keyword evidence="5" id="KW-1185">Reference proteome</keyword>
<evidence type="ECO:0000256" key="3">
    <source>
        <dbReference type="SAM" id="MobiDB-lite"/>
    </source>
</evidence>
<feature type="compositionally biased region" description="Basic residues" evidence="3">
    <location>
        <begin position="403"/>
        <end position="413"/>
    </location>
</feature>
<gene>
    <name evidence="4" type="ORF">PUMCH_002195</name>
</gene>
<feature type="region of interest" description="Disordered" evidence="3">
    <location>
        <begin position="379"/>
        <end position="413"/>
    </location>
</feature>
<dbReference type="AlphaFoldDB" id="A0AAX4H8J3"/>
<comment type="similarity">
    <text evidence="1">Belongs to the SPT2 family.</text>
</comment>
<evidence type="ECO:0000256" key="1">
    <source>
        <dbReference type="ARBA" id="ARBA00006461"/>
    </source>
</evidence>
<dbReference type="GO" id="GO:0042393">
    <property type="term" value="F:histone binding"/>
    <property type="evidence" value="ECO:0007669"/>
    <property type="project" value="TreeGrafter"/>
</dbReference>
<dbReference type="GeneID" id="88173260"/>
<feature type="compositionally biased region" description="Polar residues" evidence="3">
    <location>
        <begin position="223"/>
        <end position="236"/>
    </location>
</feature>
<evidence type="ECO:0000256" key="2">
    <source>
        <dbReference type="ARBA" id="ARBA00023054"/>
    </source>
</evidence>
<dbReference type="GO" id="GO:0005730">
    <property type="term" value="C:nucleolus"/>
    <property type="evidence" value="ECO:0007669"/>
    <property type="project" value="TreeGrafter"/>
</dbReference>
<feature type="compositionally biased region" description="Basic and acidic residues" evidence="3">
    <location>
        <begin position="124"/>
        <end position="140"/>
    </location>
</feature>
<dbReference type="SMART" id="SM00784">
    <property type="entry name" value="SPT2"/>
    <property type="match status" value="1"/>
</dbReference>
<dbReference type="PANTHER" id="PTHR22691">
    <property type="entry name" value="YEAST SPT2-RELATED"/>
    <property type="match status" value="1"/>
</dbReference>
<evidence type="ECO:0008006" key="6">
    <source>
        <dbReference type="Google" id="ProtNLM"/>
    </source>
</evidence>
<proteinExistence type="inferred from homology"/>
<feature type="compositionally biased region" description="Acidic residues" evidence="3">
    <location>
        <begin position="309"/>
        <end position="340"/>
    </location>
</feature>
<feature type="region of interest" description="Disordered" evidence="3">
    <location>
        <begin position="52"/>
        <end position="77"/>
    </location>
</feature>
<evidence type="ECO:0000313" key="4">
    <source>
        <dbReference type="EMBL" id="WPK24896.1"/>
    </source>
</evidence>
<keyword evidence="2" id="KW-0175">Coiled coil</keyword>
<feature type="compositionally biased region" description="Basic residues" evidence="3">
    <location>
        <begin position="285"/>
        <end position="296"/>
    </location>
</feature>
<dbReference type="Pfam" id="PF08243">
    <property type="entry name" value="SPT2"/>
    <property type="match status" value="1"/>
</dbReference>
<accession>A0AAX4H8J3</accession>
<dbReference type="GO" id="GO:0006360">
    <property type="term" value="P:transcription by RNA polymerase I"/>
    <property type="evidence" value="ECO:0007669"/>
    <property type="project" value="TreeGrafter"/>
</dbReference>
<sequence length="413" mass="46092">MLSISMVALHLTCTTNIHHKASSATSQLHHLPHMALSSILEKIQQKGIIRNAPASQHPSQSQALMPSKKPQTAERVIDPVVARLKAARKAEREKQEALLRQKKGLAPKKKVDNSAPKRIPSGKADSKSTTRKDVRGDNLRNKKNPLHNLPPRTPLPQQPKMSFSELMQKASSIDQSKLSILIQGTKDNADGKLQTARKIQPGADKTYTSQQRNGTKHLMASGTGRTHSPSFRQPQPSKAALSRSFAQKKQSSIQTPAKSAQAPAPQRAPLPIRKPSSQLQERLKKTGNKLGSRHLSHSSGFKNRAYEEGNYDDDDDDDEDDDDDLDSFIASEEEAEEEAVDYDRDEIWSMFNRGRKRTYYTGDSDSDDMEATGAEILAEEARSKRNALEEDRREQEEEERLASLKRARKKGKA</sequence>
<feature type="compositionally biased region" description="Low complexity" evidence="3">
    <location>
        <begin position="254"/>
        <end position="271"/>
    </location>
</feature>
<protein>
    <recommendedName>
        <fullName evidence="6">SPT2 chromatin protein</fullName>
    </recommendedName>
</protein>
<organism evidence="4 5">
    <name type="scientific">Australozyma saopauloensis</name>
    <dbReference type="NCBI Taxonomy" id="291208"/>
    <lineage>
        <taxon>Eukaryota</taxon>
        <taxon>Fungi</taxon>
        <taxon>Dikarya</taxon>
        <taxon>Ascomycota</taxon>
        <taxon>Saccharomycotina</taxon>
        <taxon>Pichiomycetes</taxon>
        <taxon>Metschnikowiaceae</taxon>
        <taxon>Australozyma</taxon>
    </lineage>
</organism>
<dbReference type="InterPro" id="IPR013256">
    <property type="entry name" value="Chromatin_SPT2"/>
</dbReference>
<feature type="compositionally biased region" description="Polar residues" evidence="3">
    <location>
        <begin position="244"/>
        <end position="253"/>
    </location>
</feature>
<dbReference type="GO" id="GO:0006334">
    <property type="term" value="P:nucleosome assembly"/>
    <property type="evidence" value="ECO:0007669"/>
    <property type="project" value="TreeGrafter"/>
</dbReference>
<feature type="region of interest" description="Disordered" evidence="3">
    <location>
        <begin position="353"/>
        <end position="372"/>
    </location>
</feature>
<feature type="compositionally biased region" description="Basic and acidic residues" evidence="3">
    <location>
        <begin position="379"/>
        <end position="395"/>
    </location>
</feature>
<dbReference type="PANTHER" id="PTHR22691:SF8">
    <property type="entry name" value="PROTEIN SPT2 HOMOLOG"/>
    <property type="match status" value="1"/>
</dbReference>
<name>A0AAX4H8J3_9ASCO</name>
<feature type="compositionally biased region" description="Polar residues" evidence="3">
    <location>
        <begin position="53"/>
        <end position="64"/>
    </location>
</feature>
<reference evidence="4 5" key="1">
    <citation type="submission" date="2023-10" db="EMBL/GenBank/DDBJ databases">
        <title>Draft Genome Sequence of Candida saopaulonensis from a very Premature Infant with Sepsis.</title>
        <authorList>
            <person name="Ning Y."/>
            <person name="Dai R."/>
            <person name="Xiao M."/>
            <person name="Xu Y."/>
            <person name="Yan Q."/>
            <person name="Zhang L."/>
        </authorList>
    </citation>
    <scope>NUCLEOTIDE SEQUENCE [LARGE SCALE GENOMIC DNA]</scope>
    <source>
        <strain evidence="4 5">19XY460</strain>
    </source>
</reference>
<dbReference type="RefSeq" id="XP_062877279.1">
    <property type="nucleotide sequence ID" value="XM_063021209.1"/>
</dbReference>
<dbReference type="Proteomes" id="UP001338582">
    <property type="component" value="Chromosome 3"/>
</dbReference>
<evidence type="ECO:0000313" key="5">
    <source>
        <dbReference type="Proteomes" id="UP001338582"/>
    </source>
</evidence>